<accession>A0ABR0ARW9</accession>
<evidence type="ECO:0000313" key="2">
    <source>
        <dbReference type="Proteomes" id="UP001234178"/>
    </source>
</evidence>
<dbReference type="Proteomes" id="UP001234178">
    <property type="component" value="Unassembled WGS sequence"/>
</dbReference>
<name>A0ABR0ARW9_9CRUS</name>
<comment type="caution">
    <text evidence="1">The sequence shown here is derived from an EMBL/GenBank/DDBJ whole genome shotgun (WGS) entry which is preliminary data.</text>
</comment>
<keyword evidence="2" id="KW-1185">Reference proteome</keyword>
<gene>
    <name evidence="1" type="ORF">OUZ56_017011</name>
</gene>
<dbReference type="EMBL" id="JAOYFB010000038">
    <property type="protein sequence ID" value="KAK4027870.1"/>
    <property type="molecule type" value="Genomic_DNA"/>
</dbReference>
<organism evidence="1 2">
    <name type="scientific">Daphnia magna</name>
    <dbReference type="NCBI Taxonomy" id="35525"/>
    <lineage>
        <taxon>Eukaryota</taxon>
        <taxon>Metazoa</taxon>
        <taxon>Ecdysozoa</taxon>
        <taxon>Arthropoda</taxon>
        <taxon>Crustacea</taxon>
        <taxon>Branchiopoda</taxon>
        <taxon>Diplostraca</taxon>
        <taxon>Cladocera</taxon>
        <taxon>Anomopoda</taxon>
        <taxon>Daphniidae</taxon>
        <taxon>Daphnia</taxon>
    </lineage>
</organism>
<proteinExistence type="predicted"/>
<protein>
    <submittedName>
        <fullName evidence="1">Uncharacterized protein</fullName>
    </submittedName>
</protein>
<sequence>MTELTHYLTLAIRLHKHCTVKSYQKHAFTRTKVFAPYAGSRFSLSLAFTVRKSATCGLLKYNNSFSGIKLLVEIDGRQTRISDKPNYSYPIFRRGNEQQLDNFNKDRCMYRFILPRTLGHMGQQFPTNKAGAVFEFSITNERVTLGISNIVRNGCFFFGTVASIYCNNMFGYVGFLRKY</sequence>
<reference evidence="1 2" key="1">
    <citation type="journal article" date="2023" name="Nucleic Acids Res.">
        <title>The hologenome of Daphnia magna reveals possible DNA methylation and microbiome-mediated evolution of the host genome.</title>
        <authorList>
            <person name="Chaturvedi A."/>
            <person name="Li X."/>
            <person name="Dhandapani V."/>
            <person name="Marshall H."/>
            <person name="Kissane S."/>
            <person name="Cuenca-Cambronero M."/>
            <person name="Asole G."/>
            <person name="Calvet F."/>
            <person name="Ruiz-Romero M."/>
            <person name="Marangio P."/>
            <person name="Guigo R."/>
            <person name="Rago D."/>
            <person name="Mirbahai L."/>
            <person name="Eastwood N."/>
            <person name="Colbourne J.K."/>
            <person name="Zhou J."/>
            <person name="Mallon E."/>
            <person name="Orsini L."/>
        </authorList>
    </citation>
    <scope>NUCLEOTIDE SEQUENCE [LARGE SCALE GENOMIC DNA]</scope>
    <source>
        <strain evidence="1">LRV0_1</strain>
    </source>
</reference>
<evidence type="ECO:0000313" key="1">
    <source>
        <dbReference type="EMBL" id="KAK4027870.1"/>
    </source>
</evidence>